<feature type="transmembrane region" description="Helical" evidence="1">
    <location>
        <begin position="35"/>
        <end position="53"/>
    </location>
</feature>
<sequence>MRTSVCSAFMPEVHFGLLVLATVAGGTLTLSGTPLGEAFIIVMATLVGGVEVSRRVTGSLPWVRIRIAVVILILVLVVGLIVAGFPPLIVVLGLLATADAVAGAARRLTTPATVVPLTVFAA</sequence>
<comment type="caution">
    <text evidence="2">The sequence shown here is derived from an EMBL/GenBank/DDBJ whole genome shotgun (WGS) entry which is preliminary data.</text>
</comment>
<keyword evidence="1" id="KW-1133">Transmembrane helix</keyword>
<reference evidence="2 3" key="1">
    <citation type="submission" date="2018-11" db="EMBL/GenBank/DDBJ databases">
        <title>Sequencing the genomes of 1000 actinobacteria strains.</title>
        <authorList>
            <person name="Klenk H.-P."/>
        </authorList>
    </citation>
    <scope>NUCLEOTIDE SEQUENCE [LARGE SCALE GENOMIC DNA]</scope>
    <source>
        <strain evidence="2 3">DSM 44254</strain>
    </source>
</reference>
<keyword evidence="1" id="KW-0812">Transmembrane</keyword>
<accession>A0A3N1D6Y5</accession>
<dbReference type="AlphaFoldDB" id="A0A3N1D6Y5"/>
<evidence type="ECO:0000256" key="1">
    <source>
        <dbReference type="SAM" id="Phobius"/>
    </source>
</evidence>
<dbReference type="RefSeq" id="WP_148086187.1">
    <property type="nucleotide sequence ID" value="NZ_RJKE01000001.1"/>
</dbReference>
<dbReference type="Proteomes" id="UP000272400">
    <property type="component" value="Unassembled WGS sequence"/>
</dbReference>
<evidence type="ECO:0000313" key="2">
    <source>
        <dbReference type="EMBL" id="ROO89291.1"/>
    </source>
</evidence>
<keyword evidence="1" id="KW-0472">Membrane</keyword>
<evidence type="ECO:0000313" key="3">
    <source>
        <dbReference type="Proteomes" id="UP000272400"/>
    </source>
</evidence>
<feature type="transmembrane region" description="Helical" evidence="1">
    <location>
        <begin position="65"/>
        <end position="85"/>
    </location>
</feature>
<gene>
    <name evidence="2" type="ORF">EDD29_6980</name>
</gene>
<keyword evidence="3" id="KW-1185">Reference proteome</keyword>
<protein>
    <submittedName>
        <fullName evidence="2">Uncharacterized protein</fullName>
    </submittedName>
</protein>
<proteinExistence type="predicted"/>
<dbReference type="EMBL" id="RJKE01000001">
    <property type="protein sequence ID" value="ROO89291.1"/>
    <property type="molecule type" value="Genomic_DNA"/>
</dbReference>
<name>A0A3N1D6Y5_9ACTN</name>
<organism evidence="2 3">
    <name type="scientific">Actinocorallia herbida</name>
    <dbReference type="NCBI Taxonomy" id="58109"/>
    <lineage>
        <taxon>Bacteria</taxon>
        <taxon>Bacillati</taxon>
        <taxon>Actinomycetota</taxon>
        <taxon>Actinomycetes</taxon>
        <taxon>Streptosporangiales</taxon>
        <taxon>Thermomonosporaceae</taxon>
        <taxon>Actinocorallia</taxon>
    </lineage>
</organism>